<proteinExistence type="inferred from homology"/>
<dbReference type="Pfam" id="PF04542">
    <property type="entry name" value="Sigma70_r2"/>
    <property type="match status" value="1"/>
</dbReference>
<dbReference type="PANTHER" id="PTHR30173:SF36">
    <property type="entry name" value="ECF RNA POLYMERASE SIGMA FACTOR SIGJ"/>
    <property type="match status" value="1"/>
</dbReference>
<dbReference type="SUPFAM" id="SSF88659">
    <property type="entry name" value="Sigma3 and sigma4 domains of RNA polymerase sigma factors"/>
    <property type="match status" value="1"/>
</dbReference>
<accession>A0A1Q8CGI5</accession>
<dbReference type="Gene3D" id="3.10.450.50">
    <property type="match status" value="1"/>
</dbReference>
<dbReference type="InterPro" id="IPR014284">
    <property type="entry name" value="RNA_pol_sigma-70_dom"/>
</dbReference>
<dbReference type="SUPFAM" id="SSF88946">
    <property type="entry name" value="Sigma2 domain of RNA polymerase sigma factors"/>
    <property type="match status" value="1"/>
</dbReference>
<comment type="similarity">
    <text evidence="1">Belongs to the sigma-70 factor family. ECF subfamily.</text>
</comment>
<dbReference type="Gene3D" id="1.10.1740.10">
    <property type="match status" value="1"/>
</dbReference>
<dbReference type="InterPro" id="IPR013325">
    <property type="entry name" value="RNA_pol_sigma_r2"/>
</dbReference>
<feature type="domain" description="RNA polymerase sigma factor 70 region 4 type 2" evidence="7">
    <location>
        <begin position="126"/>
        <end position="178"/>
    </location>
</feature>
<evidence type="ECO:0000256" key="5">
    <source>
        <dbReference type="ARBA" id="ARBA00023163"/>
    </source>
</evidence>
<dbReference type="InterPro" id="IPR007627">
    <property type="entry name" value="RNA_pol_sigma70_r2"/>
</dbReference>
<dbReference type="GO" id="GO:0006352">
    <property type="term" value="P:DNA-templated transcription initiation"/>
    <property type="evidence" value="ECO:0007669"/>
    <property type="project" value="InterPro"/>
</dbReference>
<keyword evidence="10" id="KW-1185">Reference proteome</keyword>
<dbReference type="RefSeq" id="WP_075128679.1">
    <property type="nucleotide sequence ID" value="NZ_MSIE01000056.1"/>
</dbReference>
<evidence type="ECO:0000256" key="4">
    <source>
        <dbReference type="ARBA" id="ARBA00023082"/>
    </source>
</evidence>
<dbReference type="InterPro" id="IPR013324">
    <property type="entry name" value="RNA_pol_sigma_r3/r4-like"/>
</dbReference>
<feature type="domain" description="RNA polymerase sigma-70 region 2" evidence="6">
    <location>
        <begin position="11"/>
        <end position="75"/>
    </location>
</feature>
<dbReference type="OrthoDB" id="3806887at2"/>
<dbReference type="Pfam" id="PF08281">
    <property type="entry name" value="Sigma70_r4_2"/>
    <property type="match status" value="1"/>
</dbReference>
<dbReference type="EMBL" id="MSIE01000056">
    <property type="protein sequence ID" value="OLF13432.1"/>
    <property type="molecule type" value="Genomic_DNA"/>
</dbReference>
<gene>
    <name evidence="9" type="ORF">BU204_27605</name>
</gene>
<evidence type="ECO:0000313" key="10">
    <source>
        <dbReference type="Proteomes" id="UP000185596"/>
    </source>
</evidence>
<keyword evidence="5" id="KW-0804">Transcription</keyword>
<keyword evidence="4" id="KW-0731">Sigma factor</keyword>
<feature type="domain" description="SnoaL-like" evidence="8">
    <location>
        <begin position="198"/>
        <end position="276"/>
    </location>
</feature>
<name>A0A1Q8CGI5_9PSEU</name>
<dbReference type="STRING" id="1912961.BU204_27605"/>
<evidence type="ECO:0000256" key="1">
    <source>
        <dbReference type="ARBA" id="ARBA00010641"/>
    </source>
</evidence>
<dbReference type="InterPro" id="IPR036388">
    <property type="entry name" value="WH-like_DNA-bd_sf"/>
</dbReference>
<dbReference type="InterPro" id="IPR052704">
    <property type="entry name" value="ECF_Sigma-70_Domain"/>
</dbReference>
<dbReference type="InterPro" id="IPR037401">
    <property type="entry name" value="SnoaL-like"/>
</dbReference>
<keyword evidence="3" id="KW-0805">Transcription regulation</keyword>
<evidence type="ECO:0000313" key="9">
    <source>
        <dbReference type="EMBL" id="OLF13432.1"/>
    </source>
</evidence>
<organism evidence="9 10">
    <name type="scientific">Actinophytocola xanthii</name>
    <dbReference type="NCBI Taxonomy" id="1912961"/>
    <lineage>
        <taxon>Bacteria</taxon>
        <taxon>Bacillati</taxon>
        <taxon>Actinomycetota</taxon>
        <taxon>Actinomycetes</taxon>
        <taxon>Pseudonocardiales</taxon>
        <taxon>Pseudonocardiaceae</taxon>
    </lineage>
</organism>
<dbReference type="Gene3D" id="1.10.10.10">
    <property type="entry name" value="Winged helix-like DNA-binding domain superfamily/Winged helix DNA-binding domain"/>
    <property type="match status" value="1"/>
</dbReference>
<sequence length="319" mass="34666">MTAGTAEGLDTYRVELTGYCYRMLGSGFEAEDAVQETLLRAWRASYDPARGSERAWLYAIATNVCVDMLRSAQRRATAMDLGPATGPGADLGTPLPQGVWVQPVPDHRVLDGDPAEAAVQRESIRLAFVAALQHLPPRQRAVLILRDVLGWRAAEVARLFDTTVTSVHSSLQRARSTLAARRPAPAEPIGPEHRDLLTRYVDAFERYDVAALVGLLTEDATMSMPPFAWWSRGRDDIAAALANADGTCRDARLLPAAASGSPAFGQYRWTGTTYEPFALVVLEVRRAGITSVTTHLDLAHTFPWYGLPAGGDDFPPPAP</sequence>
<evidence type="ECO:0000259" key="7">
    <source>
        <dbReference type="Pfam" id="PF08281"/>
    </source>
</evidence>
<dbReference type="Pfam" id="PF12680">
    <property type="entry name" value="SnoaL_2"/>
    <property type="match status" value="1"/>
</dbReference>
<dbReference type="Proteomes" id="UP000185596">
    <property type="component" value="Unassembled WGS sequence"/>
</dbReference>
<reference evidence="9 10" key="1">
    <citation type="submission" date="2016-12" db="EMBL/GenBank/DDBJ databases">
        <title>The draft genome sequence of Actinophytocola sp. 11-183.</title>
        <authorList>
            <person name="Wang W."/>
            <person name="Yuan L."/>
        </authorList>
    </citation>
    <scope>NUCLEOTIDE SEQUENCE [LARGE SCALE GENOMIC DNA]</scope>
    <source>
        <strain evidence="9 10">11-183</strain>
    </source>
</reference>
<evidence type="ECO:0000256" key="3">
    <source>
        <dbReference type="ARBA" id="ARBA00023015"/>
    </source>
</evidence>
<dbReference type="NCBIfam" id="NF006089">
    <property type="entry name" value="PRK08241.1"/>
    <property type="match status" value="1"/>
</dbReference>
<dbReference type="AlphaFoldDB" id="A0A1Q8CGI5"/>
<comment type="subunit">
    <text evidence="2">Interacts transiently with the RNA polymerase catalytic core formed by RpoA, RpoB, RpoC and RpoZ (2 alpha, 1 beta, 1 beta' and 1 omega subunit) to form the RNA polymerase holoenzyme that can initiate transcription.</text>
</comment>
<evidence type="ECO:0000259" key="8">
    <source>
        <dbReference type="Pfam" id="PF12680"/>
    </source>
</evidence>
<dbReference type="SUPFAM" id="SSF54427">
    <property type="entry name" value="NTF2-like"/>
    <property type="match status" value="1"/>
</dbReference>
<dbReference type="GO" id="GO:0003677">
    <property type="term" value="F:DNA binding"/>
    <property type="evidence" value="ECO:0007669"/>
    <property type="project" value="InterPro"/>
</dbReference>
<dbReference type="InterPro" id="IPR032710">
    <property type="entry name" value="NTF2-like_dom_sf"/>
</dbReference>
<protein>
    <submittedName>
        <fullName evidence="9">RNA polymerase subunit sigma-70</fullName>
    </submittedName>
</protein>
<dbReference type="GO" id="GO:0016987">
    <property type="term" value="F:sigma factor activity"/>
    <property type="evidence" value="ECO:0007669"/>
    <property type="project" value="UniProtKB-KW"/>
</dbReference>
<comment type="caution">
    <text evidence="9">The sequence shown here is derived from an EMBL/GenBank/DDBJ whole genome shotgun (WGS) entry which is preliminary data.</text>
</comment>
<dbReference type="InterPro" id="IPR013249">
    <property type="entry name" value="RNA_pol_sigma70_r4_t2"/>
</dbReference>
<evidence type="ECO:0000259" key="6">
    <source>
        <dbReference type="Pfam" id="PF04542"/>
    </source>
</evidence>
<evidence type="ECO:0000256" key="2">
    <source>
        <dbReference type="ARBA" id="ARBA00011344"/>
    </source>
</evidence>
<dbReference type="InterPro" id="IPR014305">
    <property type="entry name" value="RNA_pol_sigma-G_actinobac"/>
</dbReference>
<dbReference type="PANTHER" id="PTHR30173">
    <property type="entry name" value="SIGMA 19 FACTOR"/>
    <property type="match status" value="1"/>
</dbReference>
<dbReference type="NCBIfam" id="TIGR02937">
    <property type="entry name" value="sigma70-ECF"/>
    <property type="match status" value="1"/>
</dbReference>
<dbReference type="NCBIfam" id="TIGR02960">
    <property type="entry name" value="SigX5"/>
    <property type="match status" value="1"/>
</dbReference>
<dbReference type="CDD" id="cd06171">
    <property type="entry name" value="Sigma70_r4"/>
    <property type="match status" value="1"/>
</dbReference>